<feature type="transmembrane region" description="Helical" evidence="1">
    <location>
        <begin position="60"/>
        <end position="78"/>
    </location>
</feature>
<evidence type="ECO:0000313" key="2">
    <source>
        <dbReference type="EMBL" id="MDC2888630.1"/>
    </source>
</evidence>
<dbReference type="Proteomes" id="UP001528411">
    <property type="component" value="Unassembled WGS sequence"/>
</dbReference>
<reference evidence="2 3" key="1">
    <citation type="submission" date="2023-01" db="EMBL/GenBank/DDBJ databases">
        <title>Psychrosphaera sp. nov., isolated from marine algae.</title>
        <authorList>
            <person name="Bayburt H."/>
            <person name="Choi B.J."/>
            <person name="Kim J.M."/>
            <person name="Choi D.G."/>
            <person name="Jeon C.O."/>
        </authorList>
    </citation>
    <scope>NUCLEOTIDE SEQUENCE [LARGE SCALE GENOMIC DNA]</scope>
    <source>
        <strain evidence="2 3">G1-22</strain>
    </source>
</reference>
<keyword evidence="1" id="KW-1133">Transmembrane helix</keyword>
<protein>
    <submittedName>
        <fullName evidence="2">Uncharacterized protein</fullName>
    </submittedName>
</protein>
<name>A0ABT5FAS8_9GAMM</name>
<feature type="transmembrane region" description="Helical" evidence="1">
    <location>
        <begin position="36"/>
        <end position="54"/>
    </location>
</feature>
<evidence type="ECO:0000313" key="3">
    <source>
        <dbReference type="Proteomes" id="UP001528411"/>
    </source>
</evidence>
<keyword evidence="3" id="KW-1185">Reference proteome</keyword>
<keyword evidence="1" id="KW-0812">Transmembrane</keyword>
<dbReference type="EMBL" id="JAQOMS010000002">
    <property type="protein sequence ID" value="MDC2888630.1"/>
    <property type="molecule type" value="Genomic_DNA"/>
</dbReference>
<proteinExistence type="predicted"/>
<gene>
    <name evidence="2" type="ORF">PN838_07470</name>
</gene>
<comment type="caution">
    <text evidence="2">The sequence shown here is derived from an EMBL/GenBank/DDBJ whole genome shotgun (WGS) entry which is preliminary data.</text>
</comment>
<sequence>MLGRFIIIISYAIVANFAVAFAAQKVNEVIGIDPSPLFYSIGFATLLMAPIWMLTLSATIMVLYVIFLQSLILLRIFLKIIRLDKLFQSKAPKSSLSLALLKLFLIPAMLTTLTSAIEFYSGEFNSANMQQTVKDIGKSSPYNNRADDNNVAGDSSTEAVLSKSKEQEIAEEILAATLVEDNITVITDGKATNETDKEVDDDEELDYDFTFNHLIAIFVHNVELFKFSQCIKTDKERVLSIGEFDILVSTPDKNAQYGHKFTVRNCQLKSF</sequence>
<accession>A0ABT5FAS8</accession>
<keyword evidence="1" id="KW-0472">Membrane</keyword>
<organism evidence="2 3">
    <name type="scientific">Psychrosphaera algicola</name>
    <dbReference type="NCBI Taxonomy" id="3023714"/>
    <lineage>
        <taxon>Bacteria</taxon>
        <taxon>Pseudomonadati</taxon>
        <taxon>Pseudomonadota</taxon>
        <taxon>Gammaproteobacteria</taxon>
        <taxon>Alteromonadales</taxon>
        <taxon>Pseudoalteromonadaceae</taxon>
        <taxon>Psychrosphaera</taxon>
    </lineage>
</organism>
<dbReference type="RefSeq" id="WP_272180219.1">
    <property type="nucleotide sequence ID" value="NZ_JAQOMS010000002.1"/>
</dbReference>
<feature type="transmembrane region" description="Helical" evidence="1">
    <location>
        <begin position="6"/>
        <end position="24"/>
    </location>
</feature>
<feature type="transmembrane region" description="Helical" evidence="1">
    <location>
        <begin position="99"/>
        <end position="120"/>
    </location>
</feature>
<evidence type="ECO:0000256" key="1">
    <source>
        <dbReference type="SAM" id="Phobius"/>
    </source>
</evidence>